<feature type="domain" description="Protein kinase" evidence="6">
    <location>
        <begin position="1"/>
        <end position="152"/>
    </location>
</feature>
<dbReference type="Gene3D" id="1.10.510.10">
    <property type="entry name" value="Transferase(Phosphotransferase) domain 1"/>
    <property type="match status" value="1"/>
</dbReference>
<keyword evidence="5" id="KW-0067">ATP-binding</keyword>
<organism evidence="7">
    <name type="scientific">Picea sitchensis</name>
    <name type="common">Sitka spruce</name>
    <name type="synonym">Pinus sitchensis</name>
    <dbReference type="NCBI Taxonomy" id="3332"/>
    <lineage>
        <taxon>Eukaryota</taxon>
        <taxon>Viridiplantae</taxon>
        <taxon>Streptophyta</taxon>
        <taxon>Embryophyta</taxon>
        <taxon>Tracheophyta</taxon>
        <taxon>Spermatophyta</taxon>
        <taxon>Pinopsida</taxon>
        <taxon>Pinidae</taxon>
        <taxon>Conifers I</taxon>
        <taxon>Pinales</taxon>
        <taxon>Pinaceae</taxon>
        <taxon>Picea</taxon>
    </lineage>
</organism>
<dbReference type="PROSITE" id="PS50011">
    <property type="entry name" value="PROTEIN_KINASE_DOM"/>
    <property type="match status" value="1"/>
</dbReference>
<dbReference type="AlphaFoldDB" id="D5AAH9"/>
<evidence type="ECO:0000256" key="2">
    <source>
        <dbReference type="ARBA" id="ARBA00022679"/>
    </source>
</evidence>
<evidence type="ECO:0000256" key="4">
    <source>
        <dbReference type="ARBA" id="ARBA00022777"/>
    </source>
</evidence>
<dbReference type="GO" id="GO:0005634">
    <property type="term" value="C:nucleus"/>
    <property type="evidence" value="ECO:0007669"/>
    <property type="project" value="TreeGrafter"/>
</dbReference>
<dbReference type="InterPro" id="IPR050108">
    <property type="entry name" value="CDK"/>
</dbReference>
<evidence type="ECO:0000256" key="3">
    <source>
        <dbReference type="ARBA" id="ARBA00022741"/>
    </source>
</evidence>
<sequence length="152" mass="17176">MKGSLVIEGKAIKSSTYEKESVRIEVTFESFFLRIGKWQSPTIPLDWVNPKGDLKTSNLLLNNKGELKICDFGMARQYGSPLKTYTHLVVTLWYRAPELLLGAKKYSTAVDMWSIGCIMAELLAKEPVFKGKSEIDQLDKIFKTLGTPNEKI</sequence>
<protein>
    <recommendedName>
        <fullName evidence="6">Protein kinase domain-containing protein</fullName>
    </recommendedName>
</protein>
<dbReference type="EMBL" id="BT123213">
    <property type="protein sequence ID" value="ADE76548.1"/>
    <property type="molecule type" value="mRNA"/>
</dbReference>
<keyword evidence="1" id="KW-0723">Serine/threonine-protein kinase</keyword>
<evidence type="ECO:0000256" key="5">
    <source>
        <dbReference type="ARBA" id="ARBA00022840"/>
    </source>
</evidence>
<reference evidence="7" key="1">
    <citation type="submission" date="2010-04" db="EMBL/GenBank/DDBJ databases">
        <authorList>
            <person name="Reid K.E."/>
            <person name="Liao N."/>
            <person name="Chan S."/>
            <person name="Docking R."/>
            <person name="Taylor G."/>
            <person name="Moore R."/>
            <person name="Mayo M."/>
            <person name="Munro S."/>
            <person name="King J."/>
            <person name="Yanchuk A."/>
            <person name="Holt R."/>
            <person name="Jones S."/>
            <person name="Marra M."/>
            <person name="Ritland C.E."/>
            <person name="Ritland K."/>
            <person name="Bohlmann J."/>
        </authorList>
    </citation>
    <scope>NUCLEOTIDE SEQUENCE</scope>
    <source>
        <tissue evidence="7">Bud</tissue>
    </source>
</reference>
<dbReference type="InterPro" id="IPR011009">
    <property type="entry name" value="Kinase-like_dom_sf"/>
</dbReference>
<dbReference type="GO" id="GO:0007346">
    <property type="term" value="P:regulation of mitotic cell cycle"/>
    <property type="evidence" value="ECO:0007669"/>
    <property type="project" value="TreeGrafter"/>
</dbReference>
<dbReference type="GO" id="GO:0004674">
    <property type="term" value="F:protein serine/threonine kinase activity"/>
    <property type="evidence" value="ECO:0007669"/>
    <property type="project" value="UniProtKB-KW"/>
</dbReference>
<evidence type="ECO:0000256" key="1">
    <source>
        <dbReference type="ARBA" id="ARBA00022527"/>
    </source>
</evidence>
<keyword evidence="3" id="KW-0547">Nucleotide-binding</keyword>
<dbReference type="InterPro" id="IPR000719">
    <property type="entry name" value="Prot_kinase_dom"/>
</dbReference>
<accession>D5AAH9</accession>
<dbReference type="SUPFAM" id="SSF56112">
    <property type="entry name" value="Protein kinase-like (PK-like)"/>
    <property type="match status" value="1"/>
</dbReference>
<dbReference type="GO" id="GO:0005524">
    <property type="term" value="F:ATP binding"/>
    <property type="evidence" value="ECO:0007669"/>
    <property type="project" value="UniProtKB-KW"/>
</dbReference>
<dbReference type="Pfam" id="PF00069">
    <property type="entry name" value="Pkinase"/>
    <property type="match status" value="1"/>
</dbReference>
<dbReference type="SMART" id="SM00220">
    <property type="entry name" value="S_TKc"/>
    <property type="match status" value="1"/>
</dbReference>
<evidence type="ECO:0000259" key="6">
    <source>
        <dbReference type="PROSITE" id="PS50011"/>
    </source>
</evidence>
<dbReference type="PANTHER" id="PTHR24056:SF107">
    <property type="entry name" value="CYCLIN-DEPENDENT KINASE 11A-RELATED"/>
    <property type="match status" value="1"/>
</dbReference>
<proteinExistence type="evidence at transcript level"/>
<name>D5AAH9_PICSI</name>
<keyword evidence="2" id="KW-0808">Transferase</keyword>
<evidence type="ECO:0000313" key="7">
    <source>
        <dbReference type="EMBL" id="ADE76548.1"/>
    </source>
</evidence>
<dbReference type="FunFam" id="1.10.510.10:FF:000624">
    <property type="entry name" value="Mitogen-activated protein kinase"/>
    <property type="match status" value="1"/>
</dbReference>
<dbReference type="PANTHER" id="PTHR24056">
    <property type="entry name" value="CELL DIVISION PROTEIN KINASE"/>
    <property type="match status" value="1"/>
</dbReference>
<keyword evidence="4" id="KW-0418">Kinase</keyword>